<dbReference type="AlphaFoldDB" id="A0A427ANT3"/>
<comment type="caution">
    <text evidence="2">The sequence shown here is derived from an EMBL/GenBank/DDBJ whole genome shotgun (WGS) entry which is preliminary data.</text>
</comment>
<dbReference type="Proteomes" id="UP000287651">
    <property type="component" value="Unassembled WGS sequence"/>
</dbReference>
<evidence type="ECO:0000313" key="3">
    <source>
        <dbReference type="Proteomes" id="UP000287651"/>
    </source>
</evidence>
<accession>A0A427ANT3</accession>
<evidence type="ECO:0000256" key="1">
    <source>
        <dbReference type="SAM" id="MobiDB-lite"/>
    </source>
</evidence>
<proteinExistence type="predicted"/>
<protein>
    <submittedName>
        <fullName evidence="2">Uncharacterized protein</fullName>
    </submittedName>
</protein>
<gene>
    <name evidence="2" type="ORF">B296_00021150</name>
</gene>
<feature type="region of interest" description="Disordered" evidence="1">
    <location>
        <begin position="1"/>
        <end position="38"/>
    </location>
</feature>
<organism evidence="2 3">
    <name type="scientific">Ensete ventricosum</name>
    <name type="common">Abyssinian banana</name>
    <name type="synonym">Musa ensete</name>
    <dbReference type="NCBI Taxonomy" id="4639"/>
    <lineage>
        <taxon>Eukaryota</taxon>
        <taxon>Viridiplantae</taxon>
        <taxon>Streptophyta</taxon>
        <taxon>Embryophyta</taxon>
        <taxon>Tracheophyta</taxon>
        <taxon>Spermatophyta</taxon>
        <taxon>Magnoliopsida</taxon>
        <taxon>Liliopsida</taxon>
        <taxon>Zingiberales</taxon>
        <taxon>Musaceae</taxon>
        <taxon>Ensete</taxon>
    </lineage>
</organism>
<dbReference type="EMBL" id="AMZH03001815">
    <property type="protein sequence ID" value="RRT77884.1"/>
    <property type="molecule type" value="Genomic_DNA"/>
</dbReference>
<evidence type="ECO:0000313" key="2">
    <source>
        <dbReference type="EMBL" id="RRT77884.1"/>
    </source>
</evidence>
<sequence>MGGSQSVNPSLLRSNSGLLGGQPGSIPSQPPFSSLVSPRTQFNSNSLLGNISNVSPLNNSFGNGGPSGMLSASPMNFQQRGGLGMVGSAESNPLSFTSSLGQSQGQQQCFQNPSNSQLGADQLQSRIDAVQNFQQQFSIPQNQQQQQQQQLLRGGLSNIGHMGPVKMEPQMGPVKLEPQMGPNDQIGPSQQLQTLRGIGTVKMESQQLQSLRSLGPDVWHCEICNHKPGRGFGT</sequence>
<name>A0A427ANT3_ENSVE</name>
<feature type="compositionally biased region" description="Low complexity" evidence="1">
    <location>
        <begin position="24"/>
        <end position="34"/>
    </location>
</feature>
<reference evidence="2 3" key="1">
    <citation type="journal article" date="2014" name="Agronomy (Basel)">
        <title>A Draft Genome Sequence for Ensete ventricosum, the Drought-Tolerant Tree Against Hunger.</title>
        <authorList>
            <person name="Harrison J."/>
            <person name="Moore K.A."/>
            <person name="Paszkiewicz K."/>
            <person name="Jones T."/>
            <person name="Grant M."/>
            <person name="Ambacheew D."/>
            <person name="Muzemil S."/>
            <person name="Studholme D.J."/>
        </authorList>
    </citation>
    <scope>NUCLEOTIDE SEQUENCE [LARGE SCALE GENOMIC DNA]</scope>
</reference>